<dbReference type="PANTHER" id="PTHR43811">
    <property type="entry name" value="FKBP-TYPE PEPTIDYL-PROLYL CIS-TRANS ISOMERASE FKPA"/>
    <property type="match status" value="1"/>
</dbReference>
<evidence type="ECO:0000256" key="4">
    <source>
        <dbReference type="ARBA" id="ARBA00023235"/>
    </source>
</evidence>
<comment type="caution">
    <text evidence="10">The sequence shown here is derived from an EMBL/GenBank/DDBJ whole genome shotgun (WGS) entry which is preliminary data.</text>
</comment>
<evidence type="ECO:0000256" key="1">
    <source>
        <dbReference type="ARBA" id="ARBA00000971"/>
    </source>
</evidence>
<dbReference type="Pfam" id="PF01346">
    <property type="entry name" value="FKBP_N"/>
    <property type="match status" value="1"/>
</dbReference>
<protein>
    <recommendedName>
        <fullName evidence="6">Peptidyl-prolyl cis-trans isomerase</fullName>
        <ecNumber evidence="6">5.2.1.8</ecNumber>
    </recommendedName>
</protein>
<dbReference type="PROSITE" id="PS51257">
    <property type="entry name" value="PROKAR_LIPOPROTEIN"/>
    <property type="match status" value="1"/>
</dbReference>
<evidence type="ECO:0000256" key="2">
    <source>
        <dbReference type="ARBA" id="ARBA00006577"/>
    </source>
</evidence>
<organism evidence="10 11">
    <name type="scientific">Luteimonas salinilitoris</name>
    <dbReference type="NCBI Taxonomy" id="3237697"/>
    <lineage>
        <taxon>Bacteria</taxon>
        <taxon>Pseudomonadati</taxon>
        <taxon>Pseudomonadota</taxon>
        <taxon>Gammaproteobacteria</taxon>
        <taxon>Lysobacterales</taxon>
        <taxon>Lysobacteraceae</taxon>
        <taxon>Luteimonas</taxon>
    </lineage>
</organism>
<evidence type="ECO:0000256" key="6">
    <source>
        <dbReference type="RuleBase" id="RU003915"/>
    </source>
</evidence>
<evidence type="ECO:0000256" key="7">
    <source>
        <dbReference type="SAM" id="MobiDB-lite"/>
    </source>
</evidence>
<feature type="domain" description="PPIase FKBP-type" evidence="9">
    <location>
        <begin position="172"/>
        <end position="259"/>
    </location>
</feature>
<dbReference type="InterPro" id="IPR046357">
    <property type="entry name" value="PPIase_dom_sf"/>
</dbReference>
<keyword evidence="4 5" id="KW-0413">Isomerase</keyword>
<dbReference type="InterPro" id="IPR001179">
    <property type="entry name" value="PPIase_FKBP_dom"/>
</dbReference>
<dbReference type="Gene3D" id="1.10.287.460">
    <property type="entry name" value="Peptidyl-prolyl cis-trans isomerase, FKBP-type, N-terminal domain"/>
    <property type="match status" value="1"/>
</dbReference>
<evidence type="ECO:0000313" key="10">
    <source>
        <dbReference type="EMBL" id="MEZ0473695.1"/>
    </source>
</evidence>
<reference evidence="10 11" key="1">
    <citation type="submission" date="2024-07" db="EMBL/GenBank/DDBJ databases">
        <title>Luteimonas salilacus sp. nov., isolated from the shore soil of Salt Lake in Tibet of China.</title>
        <authorList>
            <person name="Zhang X."/>
            <person name="Li A."/>
        </authorList>
    </citation>
    <scope>NUCLEOTIDE SEQUENCE [LARGE SCALE GENOMIC DNA]</scope>
    <source>
        <strain evidence="10 11">B3-2-R+30</strain>
    </source>
</reference>
<accession>A0ABV4HLU3</accession>
<evidence type="ECO:0000313" key="11">
    <source>
        <dbReference type="Proteomes" id="UP001566331"/>
    </source>
</evidence>
<feature type="chain" id="PRO_5047458872" description="Peptidyl-prolyl cis-trans isomerase" evidence="8">
    <location>
        <begin position="23"/>
        <end position="264"/>
    </location>
</feature>
<keyword evidence="11" id="KW-1185">Reference proteome</keyword>
<gene>
    <name evidence="10" type="ORF">AB6713_03555</name>
</gene>
<proteinExistence type="inferred from homology"/>
<comment type="similarity">
    <text evidence="2 6">Belongs to the FKBP-type PPIase family.</text>
</comment>
<dbReference type="Gene3D" id="3.10.50.40">
    <property type="match status" value="1"/>
</dbReference>
<feature type="signal peptide" evidence="8">
    <location>
        <begin position="1"/>
        <end position="22"/>
    </location>
</feature>
<dbReference type="Pfam" id="PF00254">
    <property type="entry name" value="FKBP_C"/>
    <property type="match status" value="1"/>
</dbReference>
<comment type="catalytic activity">
    <reaction evidence="1 5 6">
        <text>[protein]-peptidylproline (omega=180) = [protein]-peptidylproline (omega=0)</text>
        <dbReference type="Rhea" id="RHEA:16237"/>
        <dbReference type="Rhea" id="RHEA-COMP:10747"/>
        <dbReference type="Rhea" id="RHEA-COMP:10748"/>
        <dbReference type="ChEBI" id="CHEBI:83833"/>
        <dbReference type="ChEBI" id="CHEBI:83834"/>
        <dbReference type="EC" id="5.2.1.8"/>
    </reaction>
</comment>
<dbReference type="Proteomes" id="UP001566331">
    <property type="component" value="Unassembled WGS sequence"/>
</dbReference>
<keyword evidence="8" id="KW-0732">Signal</keyword>
<feature type="region of interest" description="Disordered" evidence="7">
    <location>
        <begin position="31"/>
        <end position="60"/>
    </location>
</feature>
<dbReference type="GO" id="GO:0003755">
    <property type="term" value="F:peptidyl-prolyl cis-trans isomerase activity"/>
    <property type="evidence" value="ECO:0007669"/>
    <property type="project" value="UniProtKB-EC"/>
</dbReference>
<dbReference type="RefSeq" id="WP_370562959.1">
    <property type="nucleotide sequence ID" value="NZ_JBFWIB010000002.1"/>
</dbReference>
<evidence type="ECO:0000256" key="5">
    <source>
        <dbReference type="PROSITE-ProRule" id="PRU00277"/>
    </source>
</evidence>
<sequence>MTIFPRATLPALLAVAFAATLAACKPLDKETGERLDGEDAAQTSADGDPSASDLDIPGLESEKEQVGYAIGLELGNTLVPVKEEVDLDAMLEGVRDTLEGNEPRVDQQQLAQIMQDLGQRMQARQQAEAERLAAEGEAFLAENAKKPGVQTTESGLQYEVLEKGDGAPPKPGDRVSVHYEGKLLDGTTFDSSLERGEPATFALDQVVPGWQEGLQLMSPGSRYRLWIPSELGYGEQGTPGGPIGPNATLAFEVELLEVMPAAAE</sequence>
<evidence type="ECO:0000256" key="3">
    <source>
        <dbReference type="ARBA" id="ARBA00023110"/>
    </source>
</evidence>
<evidence type="ECO:0000256" key="8">
    <source>
        <dbReference type="SAM" id="SignalP"/>
    </source>
</evidence>
<dbReference type="PANTHER" id="PTHR43811:SF57">
    <property type="entry name" value="FKBP-TYPE PEPTIDYL-PROLYL CIS-TRANS ISOMERASE FKPA-RELATED"/>
    <property type="match status" value="1"/>
</dbReference>
<dbReference type="SUPFAM" id="SSF54534">
    <property type="entry name" value="FKBP-like"/>
    <property type="match status" value="1"/>
</dbReference>
<dbReference type="EC" id="5.2.1.8" evidence="6"/>
<dbReference type="InterPro" id="IPR036944">
    <property type="entry name" value="PPIase_FKBP_N_sf"/>
</dbReference>
<dbReference type="InterPro" id="IPR000774">
    <property type="entry name" value="PPIase_FKBP_N"/>
</dbReference>
<dbReference type="EMBL" id="JBFWIC010000003">
    <property type="protein sequence ID" value="MEZ0473695.1"/>
    <property type="molecule type" value="Genomic_DNA"/>
</dbReference>
<keyword evidence="3 5" id="KW-0697">Rotamase</keyword>
<evidence type="ECO:0000259" key="9">
    <source>
        <dbReference type="PROSITE" id="PS50059"/>
    </source>
</evidence>
<name>A0ABV4HLU3_9GAMM</name>
<dbReference type="PROSITE" id="PS50059">
    <property type="entry name" value="FKBP_PPIASE"/>
    <property type="match status" value="1"/>
</dbReference>